<dbReference type="PANTHER" id="PTHR47523:SF1">
    <property type="entry name" value="F21O3.11 PROTEIN"/>
    <property type="match status" value="1"/>
</dbReference>
<evidence type="ECO:0000313" key="3">
    <source>
        <dbReference type="Proteomes" id="UP000075714"/>
    </source>
</evidence>
<gene>
    <name evidence="2" type="ORF">GPECTOR_10g1005</name>
</gene>
<dbReference type="Proteomes" id="UP000075714">
    <property type="component" value="Unassembled WGS sequence"/>
</dbReference>
<feature type="region of interest" description="Disordered" evidence="1">
    <location>
        <begin position="592"/>
        <end position="613"/>
    </location>
</feature>
<feature type="compositionally biased region" description="Polar residues" evidence="1">
    <location>
        <begin position="603"/>
        <end position="613"/>
    </location>
</feature>
<organism evidence="2 3">
    <name type="scientific">Gonium pectorale</name>
    <name type="common">Green alga</name>
    <dbReference type="NCBI Taxonomy" id="33097"/>
    <lineage>
        <taxon>Eukaryota</taxon>
        <taxon>Viridiplantae</taxon>
        <taxon>Chlorophyta</taxon>
        <taxon>core chlorophytes</taxon>
        <taxon>Chlorophyceae</taxon>
        <taxon>CS clade</taxon>
        <taxon>Chlamydomonadales</taxon>
        <taxon>Volvocaceae</taxon>
        <taxon>Gonium</taxon>
    </lineage>
</organism>
<feature type="region of interest" description="Disordered" evidence="1">
    <location>
        <begin position="28"/>
        <end position="47"/>
    </location>
</feature>
<evidence type="ECO:0000313" key="2">
    <source>
        <dbReference type="EMBL" id="KXZ51983.1"/>
    </source>
</evidence>
<dbReference type="EMBL" id="LSYV01000011">
    <property type="protein sequence ID" value="KXZ51983.1"/>
    <property type="molecule type" value="Genomic_DNA"/>
</dbReference>
<accession>A0A150GQC7</accession>
<feature type="compositionally biased region" description="Basic and acidic residues" evidence="1">
    <location>
        <begin position="38"/>
        <end position="47"/>
    </location>
</feature>
<reference evidence="3" key="1">
    <citation type="journal article" date="2016" name="Nat. Commun.">
        <title>The Gonium pectorale genome demonstrates co-option of cell cycle regulation during the evolution of multicellularity.</title>
        <authorList>
            <person name="Hanschen E.R."/>
            <person name="Marriage T.N."/>
            <person name="Ferris P.J."/>
            <person name="Hamaji T."/>
            <person name="Toyoda A."/>
            <person name="Fujiyama A."/>
            <person name="Neme R."/>
            <person name="Noguchi H."/>
            <person name="Minakuchi Y."/>
            <person name="Suzuki M."/>
            <person name="Kawai-Toyooka H."/>
            <person name="Smith D.R."/>
            <person name="Sparks H."/>
            <person name="Anderson J."/>
            <person name="Bakaric R."/>
            <person name="Luria V."/>
            <person name="Karger A."/>
            <person name="Kirschner M.W."/>
            <person name="Durand P.M."/>
            <person name="Michod R.E."/>
            <person name="Nozaki H."/>
            <person name="Olson B.J."/>
        </authorList>
    </citation>
    <scope>NUCLEOTIDE SEQUENCE [LARGE SCALE GENOMIC DNA]</scope>
    <source>
        <strain evidence="3">NIES-2863</strain>
    </source>
</reference>
<proteinExistence type="predicted"/>
<sequence length="613" mass="62918">MAIEEILSPGPAAMEAVASACGDAAAGGSCGPLASGGDPRRTDIPATRREVPVGNVGGSWGLRLAIERRRTLRRMRRLAAKARIPLPKALLPVSRYHTFGAQWFLTEEGPLNPEELELRQRAAGVTLQSDPPDGERGFFSFHRMVAYRRRHLDIIAQAMKADPGYQLHADQEPASAEPQRAACRGGAEATAAAASGASSMRVAADASEAVPSRLILRVTLPRAVARGLLDGTLPAHLAVSVRSDFHSLDAIPVAVQRYRVAILGTSAYAASLVQAALSAPAALAAVAMEEQAAAAAATAAAAAAAWLPPPIAWALAAVRDAAGFGSAPAATAADAVLGETADAPSAVAAAAAAAATAAAVAVEGARARDSRPPVVGLAPLVAVRRVAEGLRRQALRRGWWGRWLLEGVVGVLRGPAALVGMLGRLPAWGLQVFRHGRRPLTGPADRLSGSEFGTVLPGPRASGAASQEAPGSSQQGSWDAVVVAASCRDPLRLLRTRELEQLRGQAAEAGCPLLPVLLTCEDTPLSRRATAQRSLAAACGMDLAAVRVVCLPSWLLHQPAAAIPAVDLVAVWAEAMGAEGAEGLRGAVQAAVAGGDPAGQQGSGSSSKPRTPM</sequence>
<protein>
    <submittedName>
        <fullName evidence="2">Uncharacterized protein</fullName>
    </submittedName>
</protein>
<dbReference type="AlphaFoldDB" id="A0A150GQC7"/>
<comment type="caution">
    <text evidence="2">The sequence shown here is derived from an EMBL/GenBank/DDBJ whole genome shotgun (WGS) entry which is preliminary data.</text>
</comment>
<keyword evidence="3" id="KW-1185">Reference proteome</keyword>
<evidence type="ECO:0000256" key="1">
    <source>
        <dbReference type="SAM" id="MobiDB-lite"/>
    </source>
</evidence>
<name>A0A150GQC7_GONPE</name>
<dbReference type="PANTHER" id="PTHR47523">
    <property type="entry name" value="F21O3.11 PROTEIN"/>
    <property type="match status" value="1"/>
</dbReference>
<dbReference type="OrthoDB" id="438440at2759"/>